<organism evidence="2 3">
    <name type="scientific">Oedothorax gibbosus</name>
    <dbReference type="NCBI Taxonomy" id="931172"/>
    <lineage>
        <taxon>Eukaryota</taxon>
        <taxon>Metazoa</taxon>
        <taxon>Ecdysozoa</taxon>
        <taxon>Arthropoda</taxon>
        <taxon>Chelicerata</taxon>
        <taxon>Arachnida</taxon>
        <taxon>Araneae</taxon>
        <taxon>Araneomorphae</taxon>
        <taxon>Entelegynae</taxon>
        <taxon>Araneoidea</taxon>
        <taxon>Linyphiidae</taxon>
        <taxon>Erigoninae</taxon>
        <taxon>Oedothorax</taxon>
    </lineage>
</organism>
<evidence type="ECO:0000313" key="3">
    <source>
        <dbReference type="Proteomes" id="UP000827092"/>
    </source>
</evidence>
<gene>
    <name evidence="2" type="ORF">JTE90_006410</name>
</gene>
<dbReference type="EMBL" id="JAFNEN010000013">
    <property type="protein sequence ID" value="KAG8200831.1"/>
    <property type="molecule type" value="Genomic_DNA"/>
</dbReference>
<feature type="compositionally biased region" description="Basic and acidic residues" evidence="1">
    <location>
        <begin position="77"/>
        <end position="118"/>
    </location>
</feature>
<keyword evidence="3" id="KW-1185">Reference proteome</keyword>
<accession>A0AAV6VZ47</accession>
<dbReference type="AlphaFoldDB" id="A0AAV6VZ47"/>
<protein>
    <submittedName>
        <fullName evidence="2">Uncharacterized protein</fullName>
    </submittedName>
</protein>
<proteinExistence type="predicted"/>
<feature type="compositionally biased region" description="Basic residues" evidence="1">
    <location>
        <begin position="43"/>
        <end position="53"/>
    </location>
</feature>
<evidence type="ECO:0000313" key="2">
    <source>
        <dbReference type="EMBL" id="KAG8200831.1"/>
    </source>
</evidence>
<evidence type="ECO:0000256" key="1">
    <source>
        <dbReference type="SAM" id="MobiDB-lite"/>
    </source>
</evidence>
<comment type="caution">
    <text evidence="2">The sequence shown here is derived from an EMBL/GenBank/DDBJ whole genome shotgun (WGS) entry which is preliminary data.</text>
</comment>
<sequence length="144" mass="17120">MKEDQRSPKTLTWKPCWRHPSAESRRTMQIKEVYKAVAGWQPPRKKTGRHGRIRERYSGKHGSDRKRSRSRGRKISRNPDRRNCRSVECRRGSRSRDRSIRCDRGSRSPRSDRRGREQDQDETLFEEAPLDHKHNLLAVLETNC</sequence>
<dbReference type="Proteomes" id="UP000827092">
    <property type="component" value="Unassembled WGS sequence"/>
</dbReference>
<name>A0AAV6VZ47_9ARAC</name>
<feature type="compositionally biased region" description="Basic residues" evidence="1">
    <location>
        <begin position="63"/>
        <end position="76"/>
    </location>
</feature>
<reference evidence="2 3" key="1">
    <citation type="journal article" date="2022" name="Nat. Ecol. Evol.">
        <title>A masculinizing supergene underlies an exaggerated male reproductive morph in a spider.</title>
        <authorList>
            <person name="Hendrickx F."/>
            <person name="De Corte Z."/>
            <person name="Sonet G."/>
            <person name="Van Belleghem S.M."/>
            <person name="Kostlbacher S."/>
            <person name="Vangestel C."/>
        </authorList>
    </citation>
    <scope>NUCLEOTIDE SEQUENCE [LARGE SCALE GENOMIC DNA]</scope>
    <source>
        <strain evidence="2">W744_W776</strain>
    </source>
</reference>
<feature type="region of interest" description="Disordered" evidence="1">
    <location>
        <begin position="1"/>
        <end position="127"/>
    </location>
</feature>